<accession>A0A5Q6S2Z0</accession>
<protein>
    <submittedName>
        <fullName evidence="2">Nuclear transport factor 2 family protein</fullName>
    </submittedName>
</protein>
<evidence type="ECO:0000259" key="1">
    <source>
        <dbReference type="Pfam" id="PF12680"/>
    </source>
</evidence>
<proteinExistence type="predicted"/>
<dbReference type="AlphaFoldDB" id="A0A5Q6S2Z0"/>
<dbReference type="RefSeq" id="WP_149767687.1">
    <property type="nucleotide sequence ID" value="NZ_VDFQ02000001.1"/>
</dbReference>
<organism evidence="2 3">
    <name type="scientific">Mumia zhuanghuii</name>
    <dbReference type="NCBI Taxonomy" id="2585211"/>
    <lineage>
        <taxon>Bacteria</taxon>
        <taxon>Bacillati</taxon>
        <taxon>Actinomycetota</taxon>
        <taxon>Actinomycetes</taxon>
        <taxon>Propionibacteriales</taxon>
        <taxon>Nocardioidaceae</taxon>
        <taxon>Mumia</taxon>
    </lineage>
</organism>
<dbReference type="EMBL" id="VDFQ02000001">
    <property type="protein sequence ID" value="KAA1424670.1"/>
    <property type="molecule type" value="Genomic_DNA"/>
</dbReference>
<dbReference type="Pfam" id="PF12680">
    <property type="entry name" value="SnoaL_2"/>
    <property type="match status" value="1"/>
</dbReference>
<name>A0A5Q6S2Z0_9ACTN</name>
<dbReference type="Proteomes" id="UP000307768">
    <property type="component" value="Unassembled WGS sequence"/>
</dbReference>
<evidence type="ECO:0000313" key="3">
    <source>
        <dbReference type="Proteomes" id="UP000307768"/>
    </source>
</evidence>
<dbReference type="SUPFAM" id="SSF54427">
    <property type="entry name" value="NTF2-like"/>
    <property type="match status" value="1"/>
</dbReference>
<reference evidence="2 3" key="1">
    <citation type="submission" date="2019-09" db="EMBL/GenBank/DDBJ databases">
        <title>Mumia zhuanghuii sp. nov. isolated from the intestinal contents of plateau pika (Ochotona curzoniae) in the Qinghai-Tibet plateau of China.</title>
        <authorList>
            <person name="Tian Z."/>
        </authorList>
    </citation>
    <scope>NUCLEOTIDE SEQUENCE [LARGE SCALE GENOMIC DNA]</scope>
    <source>
        <strain evidence="3">350</strain>
    </source>
</reference>
<comment type="caution">
    <text evidence="2">The sequence shown here is derived from an EMBL/GenBank/DDBJ whole genome shotgun (WGS) entry which is preliminary data.</text>
</comment>
<evidence type="ECO:0000313" key="2">
    <source>
        <dbReference type="EMBL" id="KAA1424670.1"/>
    </source>
</evidence>
<dbReference type="InterPro" id="IPR037401">
    <property type="entry name" value="SnoaL-like"/>
</dbReference>
<sequence length="127" mass="13684">MSTPSPLRSAPSAAHTPDELSAQLVDRLNARDVEGVVALYEPTAVLELPDGRVAVGHDDIRAFYTRALAAHRPVRAGIPRRPLVRGDLALTTTVLPMSAGAGGATCEVARRQPDGTWRWIIDRPTVR</sequence>
<dbReference type="InterPro" id="IPR032710">
    <property type="entry name" value="NTF2-like_dom_sf"/>
</dbReference>
<dbReference type="Gene3D" id="3.10.450.50">
    <property type="match status" value="1"/>
</dbReference>
<feature type="domain" description="SnoaL-like" evidence="1">
    <location>
        <begin position="23"/>
        <end position="105"/>
    </location>
</feature>
<dbReference type="OrthoDB" id="674363at2"/>
<gene>
    <name evidence="2" type="ORF">FE697_001725</name>
</gene>